<dbReference type="Proteomes" id="UP000827872">
    <property type="component" value="Linkage Group LG12"/>
</dbReference>
<reference evidence="1" key="1">
    <citation type="submission" date="2021-08" db="EMBL/GenBank/DDBJ databases">
        <title>The first chromosome-level gecko genome reveals the dynamic sex chromosomes of Neotropical dwarf geckos (Sphaerodactylidae: Sphaerodactylus).</title>
        <authorList>
            <person name="Pinto B.J."/>
            <person name="Keating S.E."/>
            <person name="Gamble T."/>
        </authorList>
    </citation>
    <scope>NUCLEOTIDE SEQUENCE</scope>
    <source>
        <strain evidence="1">TG3544</strain>
    </source>
</reference>
<protein>
    <submittedName>
        <fullName evidence="1">Uncharacterized protein</fullName>
    </submittedName>
</protein>
<evidence type="ECO:0000313" key="1">
    <source>
        <dbReference type="EMBL" id="KAH7997520.1"/>
    </source>
</evidence>
<name>A0ACB8EXE4_9SAUR</name>
<gene>
    <name evidence="1" type="ORF">K3G42_000648</name>
</gene>
<evidence type="ECO:0000313" key="2">
    <source>
        <dbReference type="Proteomes" id="UP000827872"/>
    </source>
</evidence>
<comment type="caution">
    <text evidence="1">The sequence shown here is derived from an EMBL/GenBank/DDBJ whole genome shotgun (WGS) entry which is preliminary data.</text>
</comment>
<sequence length="234" mass="25220">MAFSSSSWLSPVQWAKWTWSAVRGGAGPEQEDALAGGDGEAPAAPGLEDDDEEAQGETKSLSLRQVPAGSARDPFTRYAEPNPGLPGRLSRIDLGPGLARMCVRMSYDFSAPAIDRDGFKHVGSPAPAGENHCYPVTVRLQWLSGGLNRKADVFGHKHSSGRTCTVYVLGREKATFTLCLLCFGSDSEGNFDTPEAETPIRSPEKELPDATLEVFQAEVKSQGLQKPLFCVCFL</sequence>
<proteinExistence type="predicted"/>
<accession>A0ACB8EXE4</accession>
<organism evidence="1 2">
    <name type="scientific">Sphaerodactylus townsendi</name>
    <dbReference type="NCBI Taxonomy" id="933632"/>
    <lineage>
        <taxon>Eukaryota</taxon>
        <taxon>Metazoa</taxon>
        <taxon>Chordata</taxon>
        <taxon>Craniata</taxon>
        <taxon>Vertebrata</taxon>
        <taxon>Euteleostomi</taxon>
        <taxon>Lepidosauria</taxon>
        <taxon>Squamata</taxon>
        <taxon>Bifurcata</taxon>
        <taxon>Gekkota</taxon>
        <taxon>Sphaerodactylidae</taxon>
        <taxon>Sphaerodactylus</taxon>
    </lineage>
</organism>
<dbReference type="EMBL" id="CM037625">
    <property type="protein sequence ID" value="KAH7997520.1"/>
    <property type="molecule type" value="Genomic_DNA"/>
</dbReference>
<keyword evidence="2" id="KW-1185">Reference proteome</keyword>